<dbReference type="OrthoDB" id="194858at2157"/>
<evidence type="ECO:0000259" key="1">
    <source>
        <dbReference type="Pfam" id="PF20068"/>
    </source>
</evidence>
<comment type="caution">
    <text evidence="2">The sequence shown here is derived from an EMBL/GenBank/DDBJ whole genome shotgun (WGS) entry which is preliminary data.</text>
</comment>
<dbReference type="RefSeq" id="WP_076147976.1">
    <property type="nucleotide sequence ID" value="NZ_LWLN01000001.1"/>
</dbReference>
<accession>A0A1S8B1K4</accession>
<dbReference type="InterPro" id="IPR027598">
    <property type="entry name" value="Amphi-Trp_dom"/>
</dbReference>
<dbReference type="NCBIfam" id="TIGR04354">
    <property type="entry name" value="amphi-Trp"/>
    <property type="match status" value="1"/>
</dbReference>
<dbReference type="AlphaFoldDB" id="A0A1S8B1K4"/>
<feature type="domain" description="Amphi-Trp" evidence="1">
    <location>
        <begin position="1"/>
        <end position="90"/>
    </location>
</feature>
<dbReference type="Pfam" id="PF20068">
    <property type="entry name" value="Amphi-Trp"/>
    <property type="match status" value="1"/>
</dbReference>
<protein>
    <submittedName>
        <fullName evidence="2">Amphi-Trp domain-containing protein</fullName>
    </submittedName>
</protein>
<dbReference type="STRING" id="301967.A6E15_16720"/>
<reference evidence="3" key="1">
    <citation type="submission" date="2016-04" db="EMBL/GenBank/DDBJ databases">
        <authorList>
            <person name="Chen S.-C."/>
            <person name="Lai M.-C."/>
        </authorList>
    </citation>
    <scope>NUCLEOTIDE SEQUENCE [LARGE SCALE GENOMIC DNA]</scope>
    <source>
        <strain evidence="3">AB14</strain>
    </source>
</reference>
<organism evidence="2 3">
    <name type="scientific">Natrinema saccharevitans</name>
    <dbReference type="NCBI Taxonomy" id="301967"/>
    <lineage>
        <taxon>Archaea</taxon>
        <taxon>Methanobacteriati</taxon>
        <taxon>Methanobacteriota</taxon>
        <taxon>Stenosarchaea group</taxon>
        <taxon>Halobacteria</taxon>
        <taxon>Halobacteriales</taxon>
        <taxon>Natrialbaceae</taxon>
        <taxon>Natrinema</taxon>
    </lineage>
</organism>
<evidence type="ECO:0000313" key="2">
    <source>
        <dbReference type="EMBL" id="OLZ42504.1"/>
    </source>
</evidence>
<keyword evidence="3" id="KW-1185">Reference proteome</keyword>
<evidence type="ECO:0000313" key="3">
    <source>
        <dbReference type="Proteomes" id="UP000189370"/>
    </source>
</evidence>
<dbReference type="EMBL" id="LWLN01000001">
    <property type="protein sequence ID" value="OLZ42504.1"/>
    <property type="molecule type" value="Genomic_DNA"/>
</dbReference>
<name>A0A1S8B1K4_9EURY</name>
<sequence>MPEEVLFKSETEQSRAEIASLLRRVADNLDDGAPITLTAGADSVTLEPPARPTFEVKAEREGPADGPGELSVEFELEWDEDGGSGELEIE</sequence>
<dbReference type="Proteomes" id="UP000189370">
    <property type="component" value="Unassembled WGS sequence"/>
</dbReference>
<gene>
    <name evidence="2" type="ORF">A6E15_16720</name>
</gene>
<proteinExistence type="predicted"/>